<dbReference type="RefSeq" id="WP_115468572.1">
    <property type="nucleotide sequence ID" value="NZ_QKRA01000006.1"/>
</dbReference>
<sequence>MMDTRKSAYDEFSKRRNRFSEWIVQYAIVFTVALVALLSVTYYSITQQYADQVERLQRAQQLESAVLELSHRWELLSVGIDASSIEELLKVEGELVKTLEGVSGEAMRLPSLPEVSRYTQSEHIQLAKSRLVQITQVTNSLVSESTNFTVYQNTMLPVLGAGWVFLFIYLVWGWTRCLKDRKAALSFYHYQLDRRHSEHDSVIVPPNRSDEYGDFARYLDTTLSSMMHDIDIIKHEVVLCQSALSASVSIKFLLNQHREIKVMSQGANELWVLEAQALSDLLEVDRHLAQLEGEVVSEELLHKSGRSIVKIGQGNFEVCTQKLGGIEPNGYLVELVPQMPLNELKVIEASLSLMANDVWDAPIRILDKNSSYVSFSNKLERTRKNVELFITSVNESLIKADSEQRNVTKLQQLSEVLIDKLEDSQTDREARSYLESKLVAEVCDSKQGFMKVREQIEQRFELYEMYFQQLVELQLAQSSWVTNVSDGLLNTKQAVLNLLTMADNGQTVSAIEHGIVDLAHDIDAVLQDILASKPDMTGLKLEQIKSSESDLMVHLNVVQEQFDRVVQLTHQSKENIVKR</sequence>
<evidence type="ECO:0000256" key="1">
    <source>
        <dbReference type="SAM" id="Phobius"/>
    </source>
</evidence>
<protein>
    <submittedName>
        <fullName evidence="2">Uncharacterized protein</fullName>
    </submittedName>
</protein>
<keyword evidence="1" id="KW-0472">Membrane</keyword>
<feature type="transmembrane region" description="Helical" evidence="1">
    <location>
        <begin position="23"/>
        <end position="45"/>
    </location>
</feature>
<feature type="transmembrane region" description="Helical" evidence="1">
    <location>
        <begin position="154"/>
        <end position="172"/>
    </location>
</feature>
<accession>A0A370U7A4</accession>
<keyword evidence="3" id="KW-1185">Reference proteome</keyword>
<comment type="caution">
    <text evidence="2">The sequence shown here is derived from an EMBL/GenBank/DDBJ whole genome shotgun (WGS) entry which is preliminary data.</text>
</comment>
<reference evidence="2 3" key="1">
    <citation type="submission" date="2018-06" db="EMBL/GenBank/DDBJ databases">
        <title>Marinomonas sp. YLB-05 draft genome sequence.</title>
        <authorList>
            <person name="Yu L."/>
            <person name="Tang X."/>
        </authorList>
    </citation>
    <scope>NUCLEOTIDE SEQUENCE [LARGE SCALE GENOMIC DNA]</scope>
    <source>
        <strain evidence="2 3">YLB-05</strain>
    </source>
</reference>
<keyword evidence="1" id="KW-0812">Transmembrane</keyword>
<evidence type="ECO:0000313" key="2">
    <source>
        <dbReference type="EMBL" id="RDL43654.1"/>
    </source>
</evidence>
<dbReference type="EMBL" id="QKRA01000006">
    <property type="protein sequence ID" value="RDL43654.1"/>
    <property type="molecule type" value="Genomic_DNA"/>
</dbReference>
<dbReference type="Proteomes" id="UP000254326">
    <property type="component" value="Unassembled WGS sequence"/>
</dbReference>
<evidence type="ECO:0000313" key="3">
    <source>
        <dbReference type="Proteomes" id="UP000254326"/>
    </source>
</evidence>
<dbReference type="OrthoDB" id="6099563at2"/>
<keyword evidence="1" id="KW-1133">Transmembrane helix</keyword>
<proteinExistence type="predicted"/>
<dbReference type="AlphaFoldDB" id="A0A370U7A4"/>
<name>A0A370U7A4_9GAMM</name>
<gene>
    <name evidence="2" type="ORF">DN730_12980</name>
</gene>
<organism evidence="2 3">
    <name type="scientific">Marinomonas piezotolerans</name>
    <dbReference type="NCBI Taxonomy" id="2213058"/>
    <lineage>
        <taxon>Bacteria</taxon>
        <taxon>Pseudomonadati</taxon>
        <taxon>Pseudomonadota</taxon>
        <taxon>Gammaproteobacteria</taxon>
        <taxon>Oceanospirillales</taxon>
        <taxon>Oceanospirillaceae</taxon>
        <taxon>Marinomonas</taxon>
    </lineage>
</organism>